<dbReference type="InterPro" id="IPR056368">
    <property type="entry name" value="KTI1"/>
</dbReference>
<evidence type="ECO:0000313" key="3">
    <source>
        <dbReference type="EMBL" id="RAL41732.1"/>
    </source>
</evidence>
<dbReference type="PROSITE" id="PS00283">
    <property type="entry name" value="SOYBEAN_KUNITZ"/>
    <property type="match status" value="1"/>
</dbReference>
<dbReference type="CDD" id="cd00178">
    <property type="entry name" value="beta-trefoil_STI"/>
    <property type="match status" value="1"/>
</dbReference>
<feature type="chain" id="PRO_5016440846" evidence="2">
    <location>
        <begin position="26"/>
        <end position="224"/>
    </location>
</feature>
<dbReference type="Pfam" id="PF00197">
    <property type="entry name" value="Kunitz_legume"/>
    <property type="match status" value="1"/>
</dbReference>
<evidence type="ECO:0000256" key="2">
    <source>
        <dbReference type="SAM" id="SignalP"/>
    </source>
</evidence>
<dbReference type="EMBL" id="NQVE01000183">
    <property type="protein sequence ID" value="RAL41732.1"/>
    <property type="molecule type" value="Genomic_DNA"/>
</dbReference>
<dbReference type="AlphaFoldDB" id="A0A328D7B6"/>
<dbReference type="Gene3D" id="2.80.10.50">
    <property type="match status" value="1"/>
</dbReference>
<dbReference type="Proteomes" id="UP000249390">
    <property type="component" value="Unassembled WGS sequence"/>
</dbReference>
<comment type="similarity">
    <text evidence="1">Belongs to the protease inhibitor I3 (leguminous Kunitz-type inhibitor) family.</text>
</comment>
<keyword evidence="4" id="KW-1185">Reference proteome</keyword>
<dbReference type="InterPro" id="IPR011065">
    <property type="entry name" value="Kunitz_inhibitor_STI-like_sf"/>
</dbReference>
<gene>
    <name evidence="3" type="ORF">DM860_008914</name>
</gene>
<reference evidence="3 4" key="1">
    <citation type="submission" date="2018-06" db="EMBL/GenBank/DDBJ databases">
        <title>The Genome of Cuscuta australis (Dodder) Provides Insight into the Evolution of Plant Parasitism.</title>
        <authorList>
            <person name="Liu H."/>
        </authorList>
    </citation>
    <scope>NUCLEOTIDE SEQUENCE [LARGE SCALE GENOMIC DNA]</scope>
    <source>
        <strain evidence="4">cv. Yunnan</strain>
        <tissue evidence="3">Vines</tissue>
    </source>
</reference>
<comment type="caution">
    <text evidence="3">The sequence shown here is derived from an EMBL/GenBank/DDBJ whole genome shotgun (WGS) entry which is preliminary data.</text>
</comment>
<protein>
    <submittedName>
        <fullName evidence="3">Uncharacterized protein</fullName>
    </submittedName>
</protein>
<dbReference type="PANTHER" id="PTHR33107">
    <property type="entry name" value="KUNITZ TRYPSIN INHIBITOR 2"/>
    <property type="match status" value="1"/>
</dbReference>
<keyword evidence="2" id="KW-0732">Signal</keyword>
<dbReference type="SUPFAM" id="SSF50386">
    <property type="entry name" value="STI-like"/>
    <property type="match status" value="1"/>
</dbReference>
<evidence type="ECO:0000313" key="4">
    <source>
        <dbReference type="Proteomes" id="UP000249390"/>
    </source>
</evidence>
<organism evidence="3 4">
    <name type="scientific">Cuscuta australis</name>
    <dbReference type="NCBI Taxonomy" id="267555"/>
    <lineage>
        <taxon>Eukaryota</taxon>
        <taxon>Viridiplantae</taxon>
        <taxon>Streptophyta</taxon>
        <taxon>Embryophyta</taxon>
        <taxon>Tracheophyta</taxon>
        <taxon>Spermatophyta</taxon>
        <taxon>Magnoliopsida</taxon>
        <taxon>eudicotyledons</taxon>
        <taxon>Gunneridae</taxon>
        <taxon>Pentapetalae</taxon>
        <taxon>asterids</taxon>
        <taxon>lamiids</taxon>
        <taxon>Solanales</taxon>
        <taxon>Convolvulaceae</taxon>
        <taxon>Cuscuteae</taxon>
        <taxon>Cuscuta</taxon>
        <taxon>Cuscuta subgen. Grammica</taxon>
        <taxon>Cuscuta sect. Cleistogrammica</taxon>
    </lineage>
</organism>
<dbReference type="InterPro" id="IPR002160">
    <property type="entry name" value="Prot_inh_Kunz-lg"/>
</dbReference>
<sequence length="224" mass="24604">MKALMLYFFTSLLFLFLSSAPIVSPRRFPTSPPVVDVDGKELKLGAAYYVISQALPHPEGLCLVNVQNNQSSAHPHDVVQCTPFPDEPLLGFPVVFSAAADDTEDPVVRENTVYNVKFPVKGNRSNETAVWALTEAHSPIQKFVTTDPKGTKVQFQAQRVGFGYKMIYCVVIPIPRIPICYAIGLIPDFGYNRLGIGLGLEPAQFFFKSSEAKANSSVNHVPTS</sequence>
<dbReference type="GO" id="GO:0004866">
    <property type="term" value="F:endopeptidase inhibitor activity"/>
    <property type="evidence" value="ECO:0007669"/>
    <property type="project" value="InterPro"/>
</dbReference>
<evidence type="ECO:0000256" key="1">
    <source>
        <dbReference type="ARBA" id="ARBA00005440"/>
    </source>
</evidence>
<accession>A0A328D7B6</accession>
<feature type="signal peptide" evidence="2">
    <location>
        <begin position="1"/>
        <end position="25"/>
    </location>
</feature>
<dbReference type="PANTHER" id="PTHR33107:SF28">
    <property type="entry name" value="CYSTEINE PROTEASE INHIBITOR 8-LIKE"/>
    <property type="match status" value="1"/>
</dbReference>
<dbReference type="SMART" id="SM00452">
    <property type="entry name" value="STI"/>
    <property type="match status" value="1"/>
</dbReference>
<name>A0A328D7B6_9ASTE</name>
<proteinExistence type="inferred from homology"/>